<dbReference type="PANTHER" id="PTHR22993:SF9">
    <property type="entry name" value="FORMAMIDOPYRIMIDINE-DNA GLYCOSYLASE"/>
    <property type="match status" value="1"/>
</dbReference>
<keyword evidence="13 16" id="KW-0326">Glycosidase</keyword>
<evidence type="ECO:0000259" key="18">
    <source>
        <dbReference type="PROSITE" id="PS51068"/>
    </source>
</evidence>
<evidence type="ECO:0000313" key="20">
    <source>
        <dbReference type="Proteomes" id="UP000004069"/>
    </source>
</evidence>
<dbReference type="InterPro" id="IPR000214">
    <property type="entry name" value="Znf_DNA_glyclase/AP_lyase"/>
</dbReference>
<feature type="binding site" evidence="16">
    <location>
        <position position="92"/>
    </location>
    <ligand>
        <name>DNA</name>
        <dbReference type="ChEBI" id="CHEBI:16991"/>
    </ligand>
</feature>
<dbReference type="Pfam" id="PF06831">
    <property type="entry name" value="H2TH"/>
    <property type="match status" value="1"/>
</dbReference>
<comment type="catalytic activity">
    <reaction evidence="1 16">
        <text>Hydrolysis of DNA containing ring-opened 7-methylguanine residues, releasing 2,6-diamino-4-hydroxy-5-(N-methyl)formamidopyrimidine.</text>
        <dbReference type="EC" id="3.2.2.23"/>
    </reaction>
</comment>
<accession>D4YSH4</accession>
<evidence type="ECO:0000256" key="11">
    <source>
        <dbReference type="ARBA" id="ARBA00023239"/>
    </source>
</evidence>
<feature type="domain" description="Formamidopyrimidine-DNA glycosylase catalytic" evidence="18">
    <location>
        <begin position="2"/>
        <end position="114"/>
    </location>
</feature>
<dbReference type="SUPFAM" id="SSF81624">
    <property type="entry name" value="N-terminal domain of MutM-like DNA repair proteins"/>
    <property type="match status" value="1"/>
</dbReference>
<evidence type="ECO:0000256" key="16">
    <source>
        <dbReference type="HAMAP-Rule" id="MF_00103"/>
    </source>
</evidence>
<feature type="active site" description="Proton donor" evidence="16">
    <location>
        <position position="3"/>
    </location>
</feature>
<evidence type="ECO:0000256" key="1">
    <source>
        <dbReference type="ARBA" id="ARBA00001668"/>
    </source>
</evidence>
<evidence type="ECO:0000256" key="6">
    <source>
        <dbReference type="ARBA" id="ARBA00022771"/>
    </source>
</evidence>
<sequence length="276" mass="31487">MPEMPEVETVRRTLIPLVKGKTIKKVTLWYPKIVATDHQQFIDELPGKKILDIDRYAKYLLIRLSDNLTIVSHLRMEGKYHLTTPDAPKDKHDHVQFEFTDGTALRYNDVRKFGRMQLILTGTERQTTGIGKLGYEPNSKEFTEAYFIAKLKRKHKNIKNTLLDQSIVAGLGNIYVDEVLWQSKIHPLSIASKIPEDKVKELHTKINHEISIAIKMRGTTVHTYLDANGNAGGFQKMLQVYGHVGEACPNCGNKFEKIKVNGRGTTFCPHCQVNYQ</sequence>
<comment type="similarity">
    <text evidence="2 16">Belongs to the FPG family.</text>
</comment>
<dbReference type="NCBIfam" id="TIGR00577">
    <property type="entry name" value="fpg"/>
    <property type="match status" value="1"/>
</dbReference>
<proteinExistence type="inferred from homology"/>
<dbReference type="EC" id="3.2.2.23" evidence="16"/>
<name>D4YSH4_9LACO</name>
<dbReference type="Pfam" id="PF06827">
    <property type="entry name" value="zf-FPG_IleRS"/>
    <property type="match status" value="1"/>
</dbReference>
<feature type="binding site" evidence="16">
    <location>
        <position position="111"/>
    </location>
    <ligand>
        <name>DNA</name>
        <dbReference type="ChEBI" id="CHEBI:16991"/>
    </ligand>
</feature>
<evidence type="ECO:0000256" key="5">
    <source>
        <dbReference type="ARBA" id="ARBA00022763"/>
    </source>
</evidence>
<dbReference type="EC" id="4.2.99.18" evidence="16"/>
<gene>
    <name evidence="16 19" type="primary">mutM</name>
    <name evidence="16" type="synonym">fpg</name>
    <name evidence="19" type="ORF">HMPREF0493_0452</name>
</gene>
<dbReference type="STRING" id="83683.B1745_02210"/>
<comment type="cofactor">
    <cofactor evidence="16">
        <name>Zn(2+)</name>
        <dbReference type="ChEBI" id="CHEBI:29105"/>
    </cofactor>
    <text evidence="16">Binds 1 zinc ion per subunit.</text>
</comment>
<dbReference type="Gene3D" id="3.20.190.10">
    <property type="entry name" value="MutM-like, N-terminal"/>
    <property type="match status" value="1"/>
</dbReference>
<dbReference type="PANTHER" id="PTHR22993">
    <property type="entry name" value="FORMAMIDOPYRIMIDINE-DNA GLYCOSYLASE"/>
    <property type="match status" value="1"/>
</dbReference>
<dbReference type="EMBL" id="ADNY01000013">
    <property type="protein sequence ID" value="EFG55989.1"/>
    <property type="molecule type" value="Genomic_DNA"/>
</dbReference>
<comment type="caution">
    <text evidence="19">The sequence shown here is derived from an EMBL/GenBank/DDBJ whole genome shotgun (WGS) entry which is preliminary data.</text>
</comment>
<keyword evidence="6 16" id="KW-0863">Zinc-finger</keyword>
<dbReference type="FunFam" id="1.10.8.50:FF:000003">
    <property type="entry name" value="Formamidopyrimidine-DNA glycosylase"/>
    <property type="match status" value="1"/>
</dbReference>
<evidence type="ECO:0000259" key="17">
    <source>
        <dbReference type="PROSITE" id="PS51066"/>
    </source>
</evidence>
<evidence type="ECO:0000256" key="12">
    <source>
        <dbReference type="ARBA" id="ARBA00023268"/>
    </source>
</evidence>
<feature type="domain" description="FPG-type" evidence="17">
    <location>
        <begin position="239"/>
        <end position="273"/>
    </location>
</feature>
<evidence type="ECO:0000256" key="8">
    <source>
        <dbReference type="ARBA" id="ARBA00022833"/>
    </source>
</evidence>
<protein>
    <recommendedName>
        <fullName evidence="16">Formamidopyrimidine-DNA glycosylase</fullName>
        <shortName evidence="16">Fapy-DNA glycosylase</shortName>
        <ecNumber evidence="16">3.2.2.23</ecNumber>
    </recommendedName>
    <alternativeName>
        <fullName evidence="16">DNA-(apurinic or apyrimidinic site) lyase MutM</fullName>
        <shortName evidence="16">AP lyase MutM</shortName>
        <ecNumber evidence="16">4.2.99.18</ecNumber>
    </alternativeName>
</protein>
<comment type="function">
    <text evidence="15">Involved in base excision repair of DNA damaged by oxidation or by mutagenic agents. Acts as a DNA glycosylase that recognizes and removes damaged bases. Has a preference for oxidized purines, such as 7,8-dihydro-8-oxoguanine (8-oxoG). Has AP (apurinic/apyrimidinic) lyase activity and introduces nicks in the DNA strand. Cleaves the DNA backbone by beta-delta elimination to generate a single-strand break at the site of the removed base with both 3'- and 5'-phosphates.</text>
</comment>
<dbReference type="GO" id="GO:0140078">
    <property type="term" value="F:class I DNA-(apurinic or apyrimidinic site) endonuclease activity"/>
    <property type="evidence" value="ECO:0007669"/>
    <property type="project" value="UniProtKB-EC"/>
</dbReference>
<dbReference type="PROSITE" id="PS51068">
    <property type="entry name" value="FPG_CAT"/>
    <property type="match status" value="1"/>
</dbReference>
<dbReference type="HAMAP" id="MF_00103">
    <property type="entry name" value="Fapy_DNA_glycosyl"/>
    <property type="match status" value="1"/>
</dbReference>
<dbReference type="InterPro" id="IPR010979">
    <property type="entry name" value="Ribosomal_uS13-like_H2TH"/>
</dbReference>
<keyword evidence="8 16" id="KW-0862">Zinc</keyword>
<reference evidence="19 20" key="1">
    <citation type="submission" date="2010-04" db="EMBL/GenBank/DDBJ databases">
        <authorList>
            <person name="Muzny D."/>
            <person name="Qin X."/>
            <person name="Deng J."/>
            <person name="Jiang H."/>
            <person name="Liu Y."/>
            <person name="Qu J."/>
            <person name="Song X.-Z."/>
            <person name="Zhang L."/>
            <person name="Thornton R."/>
            <person name="Coyle M."/>
            <person name="Francisco L."/>
            <person name="Jackson L."/>
            <person name="Javaid M."/>
            <person name="Korchina V."/>
            <person name="Kovar C."/>
            <person name="Mata R."/>
            <person name="Mathew T."/>
            <person name="Ngo R."/>
            <person name="Nguyen L."/>
            <person name="Nguyen N."/>
            <person name="Okwuonu G."/>
            <person name="Ongeri F."/>
            <person name="Pham C."/>
            <person name="Simmons D."/>
            <person name="Wilczek-Boney K."/>
            <person name="Hale W."/>
            <person name="Jakkamsetti A."/>
            <person name="Pham P."/>
            <person name="Ruth R."/>
            <person name="San Lucas F."/>
            <person name="Warren J."/>
            <person name="Zhang J."/>
            <person name="Zhao Z."/>
            <person name="Zhou C."/>
            <person name="Zhu D."/>
            <person name="Lee S."/>
            <person name="Bess C."/>
            <person name="Blankenburg K."/>
            <person name="Forbes L."/>
            <person name="Fu Q."/>
            <person name="Gubbala S."/>
            <person name="Hirani K."/>
            <person name="Jayaseelan J.C."/>
            <person name="Lara F."/>
            <person name="Munidasa M."/>
            <person name="Palculict T."/>
            <person name="Patil S."/>
            <person name="Pu L.-L."/>
            <person name="Saada N."/>
            <person name="Tang L."/>
            <person name="Weissenberger G."/>
            <person name="Zhu Y."/>
            <person name="Hemphill L."/>
            <person name="Shang Y."/>
            <person name="Youmans B."/>
            <person name="Ayvaz T."/>
            <person name="Ross M."/>
            <person name="Santibanez J."/>
            <person name="Aqrawi P."/>
            <person name="Gross S."/>
            <person name="Joshi V."/>
            <person name="Fowler G."/>
            <person name="Nazareth L."/>
            <person name="Reid J."/>
            <person name="Worley K."/>
            <person name="Petrosino J."/>
            <person name="Highlander S."/>
            <person name="Gibbs R."/>
        </authorList>
    </citation>
    <scope>NUCLEOTIDE SEQUENCE [LARGE SCALE GENOMIC DNA]</scope>
    <source>
        <strain evidence="19 20">DSM 11664</strain>
    </source>
</reference>
<dbReference type="eggNOG" id="COG0266">
    <property type="taxonomic scope" value="Bacteria"/>
</dbReference>
<dbReference type="GO" id="GO:0003684">
    <property type="term" value="F:damaged DNA binding"/>
    <property type="evidence" value="ECO:0007669"/>
    <property type="project" value="InterPro"/>
</dbReference>
<dbReference type="GO" id="GO:0003690">
    <property type="term" value="F:double-stranded DNA binding"/>
    <property type="evidence" value="ECO:0007669"/>
    <property type="project" value="UniProtKB-ARBA"/>
</dbReference>
<dbReference type="GO" id="GO:0006284">
    <property type="term" value="P:base-excision repair"/>
    <property type="evidence" value="ECO:0007669"/>
    <property type="project" value="InterPro"/>
</dbReference>
<dbReference type="PATRIC" id="fig|585524.9.peg.1049"/>
<dbReference type="GO" id="GO:0034039">
    <property type="term" value="F:8-oxo-7,8-dihydroguanine DNA N-glycosylase activity"/>
    <property type="evidence" value="ECO:0007669"/>
    <property type="project" value="TreeGrafter"/>
</dbReference>
<keyword evidence="12 16" id="KW-0511">Multifunctional enzyme</keyword>
<dbReference type="Gene3D" id="1.10.8.50">
    <property type="match status" value="1"/>
</dbReference>
<dbReference type="PROSITE" id="PS51066">
    <property type="entry name" value="ZF_FPG_2"/>
    <property type="match status" value="1"/>
</dbReference>
<dbReference type="AlphaFoldDB" id="D4YSH4"/>
<evidence type="ECO:0000256" key="9">
    <source>
        <dbReference type="ARBA" id="ARBA00023125"/>
    </source>
</evidence>
<evidence type="ECO:0000256" key="14">
    <source>
        <dbReference type="ARBA" id="ARBA00044632"/>
    </source>
</evidence>
<dbReference type="NCBIfam" id="NF002211">
    <property type="entry name" value="PRK01103.1"/>
    <property type="match status" value="1"/>
</dbReference>
<dbReference type="SUPFAM" id="SSF46946">
    <property type="entry name" value="S13-like H2TH domain"/>
    <property type="match status" value="1"/>
</dbReference>
<evidence type="ECO:0000256" key="2">
    <source>
        <dbReference type="ARBA" id="ARBA00009409"/>
    </source>
</evidence>
<evidence type="ECO:0000256" key="3">
    <source>
        <dbReference type="ARBA" id="ARBA00011245"/>
    </source>
</evidence>
<comment type="catalytic activity">
    <reaction evidence="14 16">
        <text>2'-deoxyribonucleotide-(2'-deoxyribose 5'-phosphate)-2'-deoxyribonucleotide-DNA = a 3'-end 2'-deoxyribonucleotide-(2,3-dehydro-2,3-deoxyribose 5'-phosphate)-DNA + a 5'-end 5'-phospho-2'-deoxyribonucleoside-DNA + H(+)</text>
        <dbReference type="Rhea" id="RHEA:66592"/>
        <dbReference type="Rhea" id="RHEA-COMP:13180"/>
        <dbReference type="Rhea" id="RHEA-COMP:16897"/>
        <dbReference type="Rhea" id="RHEA-COMP:17067"/>
        <dbReference type="ChEBI" id="CHEBI:15378"/>
        <dbReference type="ChEBI" id="CHEBI:136412"/>
        <dbReference type="ChEBI" id="CHEBI:157695"/>
        <dbReference type="ChEBI" id="CHEBI:167181"/>
        <dbReference type="EC" id="4.2.99.18"/>
    </reaction>
</comment>
<keyword evidence="11 16" id="KW-0456">Lyase</keyword>
<comment type="subunit">
    <text evidence="3 16">Monomer.</text>
</comment>
<dbReference type="GO" id="GO:0008270">
    <property type="term" value="F:zinc ion binding"/>
    <property type="evidence" value="ECO:0007669"/>
    <property type="project" value="UniProtKB-UniRule"/>
</dbReference>
<evidence type="ECO:0000256" key="7">
    <source>
        <dbReference type="ARBA" id="ARBA00022801"/>
    </source>
</evidence>
<dbReference type="OrthoDB" id="9800855at2"/>
<feature type="active site" description="Schiff-base intermediate with DNA" evidence="16">
    <location>
        <position position="2"/>
    </location>
</feature>
<keyword evidence="9 16" id="KW-0238">DNA-binding</keyword>
<dbReference type="SUPFAM" id="SSF57716">
    <property type="entry name" value="Glucocorticoid receptor-like (DNA-binding domain)"/>
    <property type="match status" value="1"/>
</dbReference>
<keyword evidence="5 16" id="KW-0227">DNA damage</keyword>
<dbReference type="InterPro" id="IPR035937">
    <property type="entry name" value="FPG_N"/>
</dbReference>
<dbReference type="SMART" id="SM01232">
    <property type="entry name" value="H2TH"/>
    <property type="match status" value="1"/>
</dbReference>
<dbReference type="Pfam" id="PF01149">
    <property type="entry name" value="Fapy_DNA_glyco"/>
    <property type="match status" value="1"/>
</dbReference>
<evidence type="ECO:0000256" key="10">
    <source>
        <dbReference type="ARBA" id="ARBA00023204"/>
    </source>
</evidence>
<feature type="binding site" evidence="16">
    <location>
        <position position="154"/>
    </location>
    <ligand>
        <name>DNA</name>
        <dbReference type="ChEBI" id="CHEBI:16991"/>
    </ligand>
</feature>
<dbReference type="SMART" id="SM00898">
    <property type="entry name" value="Fapy_DNA_glyco"/>
    <property type="match status" value="1"/>
</dbReference>
<evidence type="ECO:0000313" key="19">
    <source>
        <dbReference type="EMBL" id="EFG55989.1"/>
    </source>
</evidence>
<keyword evidence="7 16" id="KW-0378">Hydrolase</keyword>
<dbReference type="RefSeq" id="WP_006351606.1">
    <property type="nucleotide sequence ID" value="NZ_ADNY01000013.1"/>
</dbReference>
<comment type="function">
    <text evidence="16">Involved in base excision repair of DNA damaged by oxidation or by mutagenic agents. Acts as DNA glycosylase that recognizes and removes damaged bases. Has a preference for oxidized purines, such as 7,8-dihydro-8-oxoguanine (8-oxoG). Has AP (apurinic/apyrimidinic) lyase activity and introduces nicks in the DNA strand. Cleaves the DNA backbone by beta-delta elimination to generate a single-strand break at the site of the removed base with both 3'- and 5'-phosphates.</text>
</comment>
<feature type="active site" description="Proton donor; for beta-elimination activity" evidence="16">
    <location>
        <position position="58"/>
    </location>
</feature>
<evidence type="ECO:0000256" key="15">
    <source>
        <dbReference type="ARBA" id="ARBA00060177"/>
    </source>
</evidence>
<evidence type="ECO:0000256" key="13">
    <source>
        <dbReference type="ARBA" id="ARBA00023295"/>
    </source>
</evidence>
<dbReference type="FunFam" id="3.20.190.10:FF:000001">
    <property type="entry name" value="Formamidopyrimidine-DNA glycosylase"/>
    <property type="match status" value="1"/>
</dbReference>
<dbReference type="InterPro" id="IPR012319">
    <property type="entry name" value="FPG_cat"/>
</dbReference>
<feature type="active site" description="Proton donor; for delta-elimination activity" evidence="16">
    <location>
        <position position="263"/>
    </location>
</feature>
<keyword evidence="20" id="KW-1185">Reference proteome</keyword>
<organism evidence="19 20">
    <name type="scientific">Lactobacillus amylolyticus DSM 11664</name>
    <dbReference type="NCBI Taxonomy" id="585524"/>
    <lineage>
        <taxon>Bacteria</taxon>
        <taxon>Bacillati</taxon>
        <taxon>Bacillota</taxon>
        <taxon>Bacilli</taxon>
        <taxon>Lactobacillales</taxon>
        <taxon>Lactobacillaceae</taxon>
        <taxon>Lactobacillus</taxon>
    </lineage>
</organism>
<dbReference type="CDD" id="cd08966">
    <property type="entry name" value="EcFpg-like_N"/>
    <property type="match status" value="1"/>
</dbReference>
<keyword evidence="4 16" id="KW-0479">Metal-binding</keyword>
<dbReference type="InterPro" id="IPR015886">
    <property type="entry name" value="H2TH_FPG"/>
</dbReference>
<keyword evidence="10 16" id="KW-0234">DNA repair</keyword>
<dbReference type="InterPro" id="IPR010663">
    <property type="entry name" value="Znf_FPG/IleRS"/>
</dbReference>
<dbReference type="InterPro" id="IPR020629">
    <property type="entry name" value="FPG_Glyclase"/>
</dbReference>
<evidence type="ECO:0000256" key="4">
    <source>
        <dbReference type="ARBA" id="ARBA00022723"/>
    </source>
</evidence>
<dbReference type="Proteomes" id="UP000004069">
    <property type="component" value="Unassembled WGS sequence"/>
</dbReference>